<proteinExistence type="predicted"/>
<evidence type="ECO:0000313" key="2">
    <source>
        <dbReference type="WBParaSite" id="maker-uti_cns_0003103-snap-gene-0.2-mRNA-1"/>
    </source>
</evidence>
<reference evidence="2" key="1">
    <citation type="submission" date="2016-11" db="UniProtKB">
        <authorList>
            <consortium name="WormBaseParasite"/>
        </authorList>
    </citation>
    <scope>IDENTIFICATION</scope>
</reference>
<evidence type="ECO:0000313" key="1">
    <source>
        <dbReference type="Proteomes" id="UP000095280"/>
    </source>
</evidence>
<organism evidence="1 2">
    <name type="scientific">Macrostomum lignano</name>
    <dbReference type="NCBI Taxonomy" id="282301"/>
    <lineage>
        <taxon>Eukaryota</taxon>
        <taxon>Metazoa</taxon>
        <taxon>Spiralia</taxon>
        <taxon>Lophotrochozoa</taxon>
        <taxon>Platyhelminthes</taxon>
        <taxon>Rhabditophora</taxon>
        <taxon>Macrostomorpha</taxon>
        <taxon>Macrostomida</taxon>
        <taxon>Macrostomidae</taxon>
        <taxon>Macrostomum</taxon>
    </lineage>
</organism>
<name>A0A1I8GU27_9PLAT</name>
<dbReference type="Proteomes" id="UP000095280">
    <property type="component" value="Unplaced"/>
</dbReference>
<dbReference type="WBParaSite" id="maker-uti_cns_0003103-snap-gene-0.2-mRNA-1">
    <property type="protein sequence ID" value="maker-uti_cns_0003103-snap-gene-0.2-mRNA-1"/>
    <property type="gene ID" value="maker-uti_cns_0003103-snap-gene-0.2"/>
</dbReference>
<protein>
    <submittedName>
        <fullName evidence="2">SRCR domain-containing protein</fullName>
    </submittedName>
</protein>
<keyword evidence="1" id="KW-1185">Reference proteome</keyword>
<sequence>MPFSNDTLTDFVEPMSLGSPPERFRVTRFPACIRIDVANGDLIMEANCTLSDWVCYRTVPMSVNSSLCAGSNCYSFWNFGQTQAPRSAALERCPGALVGLMELDELKSGSIYIPVDGVTGTFTYHTGIKKHPRASRIFLLNSNTSTSNPVQVEVKNPNEDFQQHCLQMRLNSTHSLGVFVAKCDESTNATALICQYPNGTMAPSSFWLDGYEYQNWTNADGEAMYDYYLSSNSLLASSKLMNRFIYDTNIEFNVEQCTVFTVTAYANGSRDGNFKLFSCSALASIVCRSGELCAAI</sequence>
<dbReference type="AlphaFoldDB" id="A0A1I8GU27"/>
<accession>A0A1I8GU27</accession>